<evidence type="ECO:0000313" key="2">
    <source>
        <dbReference type="EMBL" id="RNL80771.1"/>
    </source>
</evidence>
<accession>A0A3N0DYY0</accession>
<comment type="caution">
    <text evidence="2">The sequence shown here is derived from an EMBL/GenBank/DDBJ whole genome shotgun (WGS) entry which is preliminary data.</text>
</comment>
<dbReference type="InterPro" id="IPR045443">
    <property type="entry name" value="DUF6504"/>
</dbReference>
<dbReference type="OrthoDB" id="5243842at2"/>
<dbReference type="Proteomes" id="UP000269198">
    <property type="component" value="Unassembled WGS sequence"/>
</dbReference>
<feature type="domain" description="DUF6504" evidence="1">
    <location>
        <begin position="20"/>
        <end position="93"/>
    </location>
</feature>
<proteinExistence type="predicted"/>
<organism evidence="2 3">
    <name type="scientific">Halostreptopolyspora alba</name>
    <dbReference type="NCBI Taxonomy" id="2487137"/>
    <lineage>
        <taxon>Bacteria</taxon>
        <taxon>Bacillati</taxon>
        <taxon>Actinomycetota</taxon>
        <taxon>Actinomycetes</taxon>
        <taxon>Streptosporangiales</taxon>
        <taxon>Nocardiopsidaceae</taxon>
        <taxon>Halostreptopolyspora</taxon>
    </lineage>
</organism>
<keyword evidence="2" id="KW-0808">Transferase</keyword>
<evidence type="ECO:0000259" key="1">
    <source>
        <dbReference type="Pfam" id="PF20114"/>
    </source>
</evidence>
<sequence>MRGVEMGRSYGVPVAVCELDGRPVRFTWEGRLFVVRRVLDHWVSLSADREPALRCRSRERANWRVRVASHAAAGVYELQHDIHDGQWRLARVWE</sequence>
<protein>
    <submittedName>
        <fullName evidence="2">Nucleotidyltransferase</fullName>
    </submittedName>
</protein>
<dbReference type="GO" id="GO:0016740">
    <property type="term" value="F:transferase activity"/>
    <property type="evidence" value="ECO:0007669"/>
    <property type="project" value="UniProtKB-KW"/>
</dbReference>
<reference evidence="2 3" key="1">
    <citation type="submission" date="2018-11" db="EMBL/GenBank/DDBJ databases">
        <title>The genome draft of YIM 96095.</title>
        <authorList>
            <person name="Tang S.-K."/>
            <person name="Chunyu W.-X."/>
            <person name="Feng Y.-Z."/>
        </authorList>
    </citation>
    <scope>NUCLEOTIDE SEQUENCE [LARGE SCALE GENOMIC DNA]</scope>
    <source>
        <strain evidence="2 3">YIM 96095</strain>
    </source>
</reference>
<dbReference type="AlphaFoldDB" id="A0A3N0DYY0"/>
<gene>
    <name evidence="2" type="ORF">EFW17_22405</name>
</gene>
<dbReference type="Pfam" id="PF20114">
    <property type="entry name" value="DUF6504"/>
    <property type="match status" value="1"/>
</dbReference>
<dbReference type="EMBL" id="RJMB01000034">
    <property type="protein sequence ID" value="RNL80771.1"/>
    <property type="molecule type" value="Genomic_DNA"/>
</dbReference>
<keyword evidence="3" id="KW-1185">Reference proteome</keyword>
<evidence type="ECO:0000313" key="3">
    <source>
        <dbReference type="Proteomes" id="UP000269198"/>
    </source>
</evidence>
<name>A0A3N0DYY0_9ACTN</name>